<proteinExistence type="predicted"/>
<evidence type="ECO:0000313" key="1">
    <source>
        <dbReference type="EMBL" id="CAG9613262.1"/>
    </source>
</evidence>
<reference evidence="1 2" key="1">
    <citation type="submission" date="2021-10" db="EMBL/GenBank/DDBJ databases">
        <authorList>
            <person name="Criscuolo A."/>
        </authorList>
    </citation>
    <scope>NUCLEOTIDE SEQUENCE [LARGE SCALE GENOMIC DNA]</scope>
    <source>
        <strain evidence="2">CIP 111899</strain>
    </source>
</reference>
<protein>
    <submittedName>
        <fullName evidence="1">Uncharacterized protein</fullName>
    </submittedName>
</protein>
<name>A0ABM8YBV6_9BACI</name>
<organism evidence="1 2">
    <name type="scientific">Bacillus rhizoplanae</name>
    <dbReference type="NCBI Taxonomy" id="2880966"/>
    <lineage>
        <taxon>Bacteria</taxon>
        <taxon>Bacillati</taxon>
        <taxon>Bacillota</taxon>
        <taxon>Bacilli</taxon>
        <taxon>Bacillales</taxon>
        <taxon>Bacillaceae</taxon>
        <taxon>Bacillus</taxon>
    </lineage>
</organism>
<dbReference type="EMBL" id="CAKJTI010000011">
    <property type="protein sequence ID" value="CAG9613262.1"/>
    <property type="molecule type" value="Genomic_DNA"/>
</dbReference>
<accession>A0ABM8YBV6</accession>
<keyword evidence="2" id="KW-1185">Reference proteome</keyword>
<comment type="caution">
    <text evidence="1">The sequence shown here is derived from an EMBL/GenBank/DDBJ whole genome shotgun (WGS) entry which is preliminary data.</text>
</comment>
<dbReference type="Proteomes" id="UP000789423">
    <property type="component" value="Unassembled WGS sequence"/>
</dbReference>
<evidence type="ECO:0000313" key="2">
    <source>
        <dbReference type="Proteomes" id="UP000789423"/>
    </source>
</evidence>
<sequence length="72" mass="8361">MLSSQIYISILLYRYEKSVWWGCIRFFLSFGLNVHVYLALTGEKIPSIANHNAISFYCCLHGNTIPEFPLFL</sequence>
<gene>
    <name evidence="1" type="ORF">BACCIP111899_02476</name>
</gene>